<dbReference type="PANTHER" id="PTHR10543">
    <property type="entry name" value="BETA-CAROTENE DIOXYGENASE"/>
    <property type="match status" value="1"/>
</dbReference>
<dbReference type="RefSeq" id="WP_279990509.1">
    <property type="nucleotide sequence ID" value="NZ_JAOBZK010000008.1"/>
</dbReference>
<dbReference type="Proteomes" id="UP001158644">
    <property type="component" value="Unassembled WGS sequence"/>
</dbReference>
<comment type="similarity">
    <text evidence="1">Belongs to the carotenoid oxygenase family.</text>
</comment>
<comment type="caution">
    <text evidence="6">The sequence shown here is derived from an EMBL/GenBank/DDBJ whole genome shotgun (WGS) entry which is preliminary data.</text>
</comment>
<evidence type="ECO:0000256" key="5">
    <source>
        <dbReference type="PIRSR" id="PIRSR604294-1"/>
    </source>
</evidence>
<dbReference type="GO" id="GO:0016491">
    <property type="term" value="F:oxidoreductase activity"/>
    <property type="evidence" value="ECO:0007669"/>
    <property type="project" value="UniProtKB-KW"/>
</dbReference>
<feature type="binding site" evidence="5">
    <location>
        <position position="158"/>
    </location>
    <ligand>
        <name>Fe cation</name>
        <dbReference type="ChEBI" id="CHEBI:24875"/>
        <note>catalytic</note>
    </ligand>
</feature>
<evidence type="ECO:0000256" key="1">
    <source>
        <dbReference type="ARBA" id="ARBA00006787"/>
    </source>
</evidence>
<feature type="binding site" evidence="5">
    <location>
        <position position="440"/>
    </location>
    <ligand>
        <name>Fe cation</name>
        <dbReference type="ChEBI" id="CHEBI:24875"/>
        <note>catalytic</note>
    </ligand>
</feature>
<dbReference type="InterPro" id="IPR004294">
    <property type="entry name" value="Carotenoid_Oase"/>
</dbReference>
<keyword evidence="4 5" id="KW-0408">Iron</keyword>
<name>A0ABD4YRN1_9BURK</name>
<dbReference type="AlphaFoldDB" id="A0ABD4YRN1"/>
<evidence type="ECO:0000256" key="2">
    <source>
        <dbReference type="ARBA" id="ARBA00022723"/>
    </source>
</evidence>
<protein>
    <submittedName>
        <fullName evidence="6">Carotenoid oxygenase family protein</fullName>
    </submittedName>
</protein>
<dbReference type="PANTHER" id="PTHR10543:SF89">
    <property type="entry name" value="CAROTENOID 9,10(9',10')-CLEAVAGE DIOXYGENASE 1"/>
    <property type="match status" value="1"/>
</dbReference>
<proteinExistence type="inferred from homology"/>
<evidence type="ECO:0000313" key="6">
    <source>
        <dbReference type="EMBL" id="MDH1178108.1"/>
    </source>
</evidence>
<comment type="cofactor">
    <cofactor evidence="5">
        <name>Fe(2+)</name>
        <dbReference type="ChEBI" id="CHEBI:29033"/>
    </cofactor>
    <text evidence="5">Binds 1 Fe(2+) ion per subunit.</text>
</comment>
<gene>
    <name evidence="6" type="ORF">N5C72_08485</name>
</gene>
<evidence type="ECO:0000256" key="4">
    <source>
        <dbReference type="ARBA" id="ARBA00023004"/>
    </source>
</evidence>
<dbReference type="Pfam" id="PF03055">
    <property type="entry name" value="RPE65"/>
    <property type="match status" value="1"/>
</dbReference>
<keyword evidence="3" id="KW-0560">Oxidoreductase</keyword>
<sequence>MQPWHSDNPALTRAFAPVFDERDDANLPIEGDLPAGLSGVFMRNGPNPQFEPGPGYAYPYDGTGMIHALYLDSGRARYRNRWVLTAELQEERDAGRRLYNPTFGPPPQANLANTNVLRHAGRIHALYEGGWPYEVNDTLGTLGPNTFQGKLTGAFSAHPKVDPLTGEMLAINYDLMAGKLQYMRLDATGRVDRQVSFSSPWPALVHDIGLTATHVVAFVCPLVFDFSRGPAAPAWEPQRGTHVLLVPRDCNDAAQIRWIEAAPFFNWHIANACVDGNVIEAVLPWHDGYGPNARKRLEMHRLRIDLDSGRVDDQMLDDQPCEFGRVNDAWLGRRARFCYAGLRDPRPGETPQPGAFEAFARYDLQTGEKSVFRLPAGQTACEPVFAADPAGAGEADGYILSFVHAENDTGGRFIVLDARDLAAGPIAQVRLPRRVPAGLHGTWMPSPPEGAGQARR</sequence>
<keyword evidence="2 5" id="KW-0479">Metal-binding</keyword>
<evidence type="ECO:0000256" key="3">
    <source>
        <dbReference type="ARBA" id="ARBA00023002"/>
    </source>
</evidence>
<accession>A0ABD4YRN1</accession>
<feature type="binding site" evidence="5">
    <location>
        <position position="268"/>
    </location>
    <ligand>
        <name>Fe cation</name>
        <dbReference type="ChEBI" id="CHEBI:24875"/>
        <note>catalytic</note>
    </ligand>
</feature>
<dbReference type="GO" id="GO:0046872">
    <property type="term" value="F:metal ion binding"/>
    <property type="evidence" value="ECO:0007669"/>
    <property type="project" value="UniProtKB-KW"/>
</dbReference>
<evidence type="ECO:0000313" key="7">
    <source>
        <dbReference type="Proteomes" id="UP001158644"/>
    </source>
</evidence>
<dbReference type="EMBL" id="JAOBZK010000008">
    <property type="protein sequence ID" value="MDH1178108.1"/>
    <property type="molecule type" value="Genomic_DNA"/>
</dbReference>
<reference evidence="6 7" key="1">
    <citation type="submission" date="2022-09" db="EMBL/GenBank/DDBJ databases">
        <title>Intensive care unit water sources are persistently colonized with multi-drug resistant bacteria and are the site of extensive horizontal gene transfer of antibiotic resistance genes.</title>
        <authorList>
            <person name="Diorio-Toth L."/>
        </authorList>
    </citation>
    <scope>NUCLEOTIDE SEQUENCE [LARGE SCALE GENOMIC DNA]</scope>
    <source>
        <strain evidence="6 7">GD03967</strain>
    </source>
</reference>
<organism evidence="6 7">
    <name type="scientific">Achromobacter mucicolens</name>
    <dbReference type="NCBI Taxonomy" id="1389922"/>
    <lineage>
        <taxon>Bacteria</taxon>
        <taxon>Pseudomonadati</taxon>
        <taxon>Pseudomonadota</taxon>
        <taxon>Betaproteobacteria</taxon>
        <taxon>Burkholderiales</taxon>
        <taxon>Alcaligenaceae</taxon>
        <taxon>Achromobacter</taxon>
    </lineage>
</organism>
<feature type="binding site" evidence="5">
    <location>
        <position position="206"/>
    </location>
    <ligand>
        <name>Fe cation</name>
        <dbReference type="ChEBI" id="CHEBI:24875"/>
        <note>catalytic</note>
    </ligand>
</feature>